<proteinExistence type="predicted"/>
<evidence type="ECO:0000313" key="1">
    <source>
        <dbReference type="EMBL" id="KAK7035543.1"/>
    </source>
</evidence>
<accession>A0AAW0C990</accession>
<organism evidence="1 2">
    <name type="scientific">Paramarasmius palmivorus</name>
    <dbReference type="NCBI Taxonomy" id="297713"/>
    <lineage>
        <taxon>Eukaryota</taxon>
        <taxon>Fungi</taxon>
        <taxon>Dikarya</taxon>
        <taxon>Basidiomycota</taxon>
        <taxon>Agaricomycotina</taxon>
        <taxon>Agaricomycetes</taxon>
        <taxon>Agaricomycetidae</taxon>
        <taxon>Agaricales</taxon>
        <taxon>Marasmiineae</taxon>
        <taxon>Marasmiaceae</taxon>
        <taxon>Paramarasmius</taxon>
    </lineage>
</organism>
<keyword evidence="2" id="KW-1185">Reference proteome</keyword>
<reference evidence="1 2" key="1">
    <citation type="submission" date="2024-01" db="EMBL/GenBank/DDBJ databases">
        <title>A draft genome for a cacao thread blight-causing isolate of Paramarasmius palmivorus.</title>
        <authorList>
            <person name="Baruah I.K."/>
            <person name="Bukari Y."/>
            <person name="Amoako-Attah I."/>
            <person name="Meinhardt L.W."/>
            <person name="Bailey B.A."/>
            <person name="Cohen S.P."/>
        </authorList>
    </citation>
    <scope>NUCLEOTIDE SEQUENCE [LARGE SCALE GENOMIC DNA]</scope>
    <source>
        <strain evidence="1 2">GH-12</strain>
    </source>
</reference>
<gene>
    <name evidence="1" type="ORF">VNI00_011836</name>
</gene>
<sequence>MVELPSDALAAVVMCSEGLDAFLASDVVPYSPDGCDNRSDPGSSTSGVSSQPAVPPYSLDAIVVDYLRGLYPLLVSEHRRGAVLEKLRTAFESVKECVPESESLSSSAFVVSAILRCLHDVAWSGLWDEEEVQQFEITFHYESATRALRSDTVDWRDWASDWDACKLEVHVEALTS</sequence>
<protein>
    <submittedName>
        <fullName evidence="1">Uncharacterized protein</fullName>
    </submittedName>
</protein>
<name>A0AAW0C990_9AGAR</name>
<dbReference type="AlphaFoldDB" id="A0AAW0C990"/>
<evidence type="ECO:0000313" key="2">
    <source>
        <dbReference type="Proteomes" id="UP001383192"/>
    </source>
</evidence>
<comment type="caution">
    <text evidence="1">The sequence shown here is derived from an EMBL/GenBank/DDBJ whole genome shotgun (WGS) entry which is preliminary data.</text>
</comment>
<dbReference type="EMBL" id="JAYKXP010000052">
    <property type="protein sequence ID" value="KAK7035543.1"/>
    <property type="molecule type" value="Genomic_DNA"/>
</dbReference>
<dbReference type="Proteomes" id="UP001383192">
    <property type="component" value="Unassembled WGS sequence"/>
</dbReference>